<name>A0A220MUZ5_RHIML</name>
<evidence type="ECO:0000313" key="3">
    <source>
        <dbReference type="Proteomes" id="UP000429484"/>
    </source>
</evidence>
<evidence type="ECO:0000313" key="2">
    <source>
        <dbReference type="EMBL" id="MQW37191.1"/>
    </source>
</evidence>
<dbReference type="OMA" id="MTEMVTI"/>
<dbReference type="EMBL" id="WISR01000255">
    <property type="protein sequence ID" value="MQW37191.1"/>
    <property type="molecule type" value="Genomic_DNA"/>
</dbReference>
<evidence type="ECO:0000259" key="1">
    <source>
        <dbReference type="PROSITE" id="PS50943"/>
    </source>
</evidence>
<dbReference type="CDD" id="cd00093">
    <property type="entry name" value="HTH_XRE"/>
    <property type="match status" value="1"/>
</dbReference>
<dbReference type="Gene3D" id="1.10.260.40">
    <property type="entry name" value="lambda repressor-like DNA-binding domains"/>
    <property type="match status" value="1"/>
</dbReference>
<dbReference type="SMART" id="SM00530">
    <property type="entry name" value="HTH_XRE"/>
    <property type="match status" value="1"/>
</dbReference>
<dbReference type="Pfam" id="PF01381">
    <property type="entry name" value="HTH_3"/>
    <property type="match status" value="1"/>
</dbReference>
<dbReference type="InterPro" id="IPR010982">
    <property type="entry name" value="Lambda_DNA-bd_dom_sf"/>
</dbReference>
<gene>
    <name evidence="2" type="ORF">GHK53_31665</name>
</gene>
<accession>A0A220MUZ5</accession>
<comment type="caution">
    <text evidence="2">The sequence shown here is derived from an EMBL/GenBank/DDBJ whole genome shotgun (WGS) entry which is preliminary data.</text>
</comment>
<dbReference type="GO" id="GO:0003677">
    <property type="term" value="F:DNA binding"/>
    <property type="evidence" value="ECO:0007669"/>
    <property type="project" value="InterPro"/>
</dbReference>
<protein>
    <submittedName>
        <fullName evidence="2">Helix-turn-helix domain-containing protein</fullName>
    </submittedName>
</protein>
<dbReference type="AlphaFoldDB" id="A0A220MUZ5"/>
<sequence length="118" mass="12701">MQTITTPGGETLVVLPIAEYEDLLDRADIAQADKVKADIAAGRDELVPAEVVNRLLAGENAVKVWRSHRGMAARELAKKARISAPYLSEIESGKKDGSLSTMKKIAEALSVDLDDLAQ</sequence>
<dbReference type="KEGG" id="smer:DU99_04860"/>
<dbReference type="SUPFAM" id="SSF47413">
    <property type="entry name" value="lambda repressor-like DNA-binding domains"/>
    <property type="match status" value="1"/>
</dbReference>
<organism evidence="2 3">
    <name type="scientific">Rhizobium meliloti</name>
    <name type="common">Ensifer meliloti</name>
    <name type="synonym">Sinorhizobium meliloti</name>
    <dbReference type="NCBI Taxonomy" id="382"/>
    <lineage>
        <taxon>Bacteria</taxon>
        <taxon>Pseudomonadati</taxon>
        <taxon>Pseudomonadota</taxon>
        <taxon>Alphaproteobacteria</taxon>
        <taxon>Hyphomicrobiales</taxon>
        <taxon>Rhizobiaceae</taxon>
        <taxon>Sinorhizobium/Ensifer group</taxon>
        <taxon>Sinorhizobium</taxon>
    </lineage>
</organism>
<feature type="domain" description="HTH cro/C1-type" evidence="1">
    <location>
        <begin position="62"/>
        <end position="116"/>
    </location>
</feature>
<dbReference type="RefSeq" id="WP_010968936.1">
    <property type="nucleotide sequence ID" value="NZ_BJNJ01000076.1"/>
</dbReference>
<dbReference type="PROSITE" id="PS50943">
    <property type="entry name" value="HTH_CROC1"/>
    <property type="match status" value="1"/>
</dbReference>
<dbReference type="Proteomes" id="UP000429484">
    <property type="component" value="Unassembled WGS sequence"/>
</dbReference>
<proteinExistence type="predicted"/>
<reference evidence="2 3" key="1">
    <citation type="journal article" date="2013" name="Genome Biol.">
        <title>Comparative genomics of the core and accessory genomes of 48 Sinorhizobium strains comprising five genospecies.</title>
        <authorList>
            <person name="Sugawara M."/>
            <person name="Epstein B."/>
            <person name="Badgley B.D."/>
            <person name="Unno T."/>
            <person name="Xu L."/>
            <person name="Reese J."/>
            <person name="Gyaneshwar P."/>
            <person name="Denny R."/>
            <person name="Mudge J."/>
            <person name="Bharti A.K."/>
            <person name="Farmer A.D."/>
            <person name="May G.D."/>
            <person name="Woodward J.E."/>
            <person name="Medigue C."/>
            <person name="Vallenet D."/>
            <person name="Lajus A."/>
            <person name="Rouy Z."/>
            <person name="Martinez-Vaz B."/>
            <person name="Tiffin P."/>
            <person name="Young N.D."/>
            <person name="Sadowsky M.J."/>
        </authorList>
    </citation>
    <scope>NUCLEOTIDE SEQUENCE [LARGE SCALE GENOMIC DNA]</scope>
    <source>
        <strain evidence="2 3">N6B1</strain>
    </source>
</reference>
<dbReference type="InterPro" id="IPR001387">
    <property type="entry name" value="Cro/C1-type_HTH"/>
</dbReference>